<dbReference type="InterPro" id="IPR001245">
    <property type="entry name" value="Ser-Thr/Tyr_kinase_cat_dom"/>
</dbReference>
<dbReference type="Gene3D" id="3.30.200.20">
    <property type="entry name" value="Phosphorylase Kinase, domain 1"/>
    <property type="match status" value="1"/>
</dbReference>
<dbReference type="EMBL" id="CACTIH010003694">
    <property type="protein sequence ID" value="CAA2982417.1"/>
    <property type="molecule type" value="Genomic_DNA"/>
</dbReference>
<evidence type="ECO:0000313" key="16">
    <source>
        <dbReference type="EMBL" id="CAA2982417.1"/>
    </source>
</evidence>
<sequence>MGYRDLRFSIWVVFVLCLVCFSVGFDPVDKYHVSCGSSSDVTVGNTIYVADKSASKFLSTPEDVLADSNLNSITSSEDSRLFRTARIFTGPSKYTFSISQKGRHWIRLYFYPFVYQNYDMKSARFSVFAQITVLASDFSPKNVTVKEFSVNVTSGDLVITFSPSSNSFAYINALEVVSVPDSLIVDDASLFNPSGAFNGLVNQALETVARVNMGGPFVSLENDTLGRTWVSDRGFLLRPNLATNASKISAVKYPEGGPTPDIAPPTVYGTCTKMNSESDQNSNFNVTWGFIVDPGFQYLIRMHFCDIVSAAANQLLFNVYIDSFLVAQDLELSAKSDGQLATAYYMDLVTTSFHKSNLTLSIGPSPRSAYPDALLNGLEIMKMNNSRGSLGGAAILPTFPGSKKNLGVIVGVSVGVLLAFVMIGLLFIMHRRRKLKRLRRSRTWVPISINGETTMGSKYSNGTTVSIGSSMSYRIPFIAVQEATNNFDESWVIGIGGFGKVYKGILNDGTKVAVKRGNGRSQQGLAEFRTEIEMLSQFRHRHLVSLIGYCDEKNEMILVYEYMENGTLKSHLYGSNLPNLSWKQRLEICIGSARGLHYLHTGDSKAVIHRDVKSANILLDGNLMAKVADFGLSKTGPELDQTHVSTAVKGSFGYLDPEYFRRQQLTEKSDVYSYGVVLLEVLCARPVIDPSLPREMVNLAEWAMKWQKKGQLDQIIDPNLVGKIKPDSLRKFGETAEKCLADFGVDRPSMGDVLWNLEYALQLQEATVHNDPEENSTNVIGQLSPQVSEFNHVDASPSVAKFETSSADDLSGVSVSRVFSQLVKSEGR</sequence>
<protein>
    <submittedName>
        <fullName evidence="16">Receptor kinase HERK 1</fullName>
    </submittedName>
</protein>
<evidence type="ECO:0000256" key="7">
    <source>
        <dbReference type="ARBA" id="ARBA00022777"/>
    </source>
</evidence>
<comment type="caution">
    <text evidence="16">The sequence shown here is derived from an EMBL/GenBank/DDBJ whole genome shotgun (WGS) entry which is preliminary data.</text>
</comment>
<evidence type="ECO:0000256" key="9">
    <source>
        <dbReference type="ARBA" id="ARBA00022989"/>
    </source>
</evidence>
<organism evidence="16 17">
    <name type="scientific">Olea europaea subsp. europaea</name>
    <dbReference type="NCBI Taxonomy" id="158383"/>
    <lineage>
        <taxon>Eukaryota</taxon>
        <taxon>Viridiplantae</taxon>
        <taxon>Streptophyta</taxon>
        <taxon>Embryophyta</taxon>
        <taxon>Tracheophyta</taxon>
        <taxon>Spermatophyta</taxon>
        <taxon>Magnoliopsida</taxon>
        <taxon>eudicotyledons</taxon>
        <taxon>Gunneridae</taxon>
        <taxon>Pentapetalae</taxon>
        <taxon>asterids</taxon>
        <taxon>lamiids</taxon>
        <taxon>Lamiales</taxon>
        <taxon>Oleaceae</taxon>
        <taxon>Oleeae</taxon>
        <taxon>Olea</taxon>
    </lineage>
</organism>
<keyword evidence="8 12" id="KW-0067">ATP-binding</keyword>
<dbReference type="Gene3D" id="1.10.510.10">
    <property type="entry name" value="Transferase(Phosphotransferase) domain 1"/>
    <property type="match status" value="1"/>
</dbReference>
<accession>A0A8S0RSV2</accession>
<evidence type="ECO:0000256" key="6">
    <source>
        <dbReference type="ARBA" id="ARBA00022741"/>
    </source>
</evidence>
<dbReference type="InterPro" id="IPR011009">
    <property type="entry name" value="Kinase-like_dom_sf"/>
</dbReference>
<keyword evidence="16" id="KW-0675">Receptor</keyword>
<keyword evidence="3" id="KW-0808">Transferase</keyword>
<evidence type="ECO:0000256" key="13">
    <source>
        <dbReference type="SAM" id="Phobius"/>
    </source>
</evidence>
<feature type="transmembrane region" description="Helical" evidence="13">
    <location>
        <begin position="406"/>
        <end position="429"/>
    </location>
</feature>
<dbReference type="GO" id="GO:0016020">
    <property type="term" value="C:membrane"/>
    <property type="evidence" value="ECO:0007669"/>
    <property type="project" value="UniProtKB-SubCell"/>
</dbReference>
<evidence type="ECO:0000256" key="11">
    <source>
        <dbReference type="ARBA" id="ARBA00023180"/>
    </source>
</evidence>
<dbReference type="Gene3D" id="2.60.120.430">
    <property type="entry name" value="Galactose-binding lectin"/>
    <property type="match status" value="2"/>
</dbReference>
<evidence type="ECO:0000256" key="12">
    <source>
        <dbReference type="PROSITE-ProRule" id="PRU10141"/>
    </source>
</evidence>
<gene>
    <name evidence="16" type="ORF">OLEA9_A101579</name>
</gene>
<keyword evidence="5 14" id="KW-0732">Signal</keyword>
<dbReference type="InterPro" id="IPR008271">
    <property type="entry name" value="Ser/Thr_kinase_AS"/>
</dbReference>
<dbReference type="CDD" id="cd14066">
    <property type="entry name" value="STKc_IRAK"/>
    <property type="match status" value="1"/>
</dbReference>
<keyword evidence="4 13" id="KW-0812">Transmembrane</keyword>
<dbReference type="Pfam" id="PF07714">
    <property type="entry name" value="PK_Tyr_Ser-Thr"/>
    <property type="match status" value="1"/>
</dbReference>
<keyword evidence="11" id="KW-0325">Glycoprotein</keyword>
<dbReference type="FunFam" id="2.60.120.430:FF:000001">
    <property type="entry name" value="Receptor-like protein kinase FERONIA"/>
    <property type="match status" value="1"/>
</dbReference>
<feature type="binding site" evidence="12">
    <location>
        <position position="515"/>
    </location>
    <ligand>
        <name>ATP</name>
        <dbReference type="ChEBI" id="CHEBI:30616"/>
    </ligand>
</feature>
<keyword evidence="10 13" id="KW-0472">Membrane</keyword>
<feature type="signal peptide" evidence="14">
    <location>
        <begin position="1"/>
        <end position="24"/>
    </location>
</feature>
<feature type="domain" description="Protein kinase" evidence="15">
    <location>
        <begin position="487"/>
        <end position="760"/>
    </location>
</feature>
<dbReference type="GO" id="GO:0005524">
    <property type="term" value="F:ATP binding"/>
    <property type="evidence" value="ECO:0007669"/>
    <property type="project" value="UniProtKB-UniRule"/>
</dbReference>
<name>A0A8S0RSV2_OLEEU</name>
<evidence type="ECO:0000256" key="5">
    <source>
        <dbReference type="ARBA" id="ARBA00022729"/>
    </source>
</evidence>
<dbReference type="PANTHER" id="PTHR45631">
    <property type="entry name" value="OS07G0107800 PROTEIN-RELATED"/>
    <property type="match status" value="1"/>
</dbReference>
<reference evidence="16 17" key="1">
    <citation type="submission" date="2019-12" db="EMBL/GenBank/DDBJ databases">
        <authorList>
            <person name="Alioto T."/>
            <person name="Alioto T."/>
            <person name="Gomez Garrido J."/>
        </authorList>
    </citation>
    <scope>NUCLEOTIDE SEQUENCE [LARGE SCALE GENOMIC DNA]</scope>
</reference>
<dbReference type="AlphaFoldDB" id="A0A8S0RSV2"/>
<proteinExistence type="predicted"/>
<dbReference type="Pfam" id="PF12819">
    <property type="entry name" value="Malectin_like"/>
    <property type="match status" value="1"/>
</dbReference>
<dbReference type="FunFam" id="1.10.510.10:FF:000058">
    <property type="entry name" value="Receptor-like protein kinase FERONIA"/>
    <property type="match status" value="1"/>
</dbReference>
<dbReference type="FunFam" id="2.60.120.430:FF:000005">
    <property type="entry name" value="Putative receptor-like protein kinase"/>
    <property type="match status" value="1"/>
</dbReference>
<evidence type="ECO:0000256" key="10">
    <source>
        <dbReference type="ARBA" id="ARBA00023136"/>
    </source>
</evidence>
<comment type="subcellular location">
    <subcellularLocation>
        <location evidence="1">Membrane</location>
        <topology evidence="1">Single-pass membrane protein</topology>
    </subcellularLocation>
</comment>
<dbReference type="GO" id="GO:0004674">
    <property type="term" value="F:protein serine/threonine kinase activity"/>
    <property type="evidence" value="ECO:0007669"/>
    <property type="project" value="UniProtKB-KW"/>
</dbReference>
<evidence type="ECO:0000259" key="15">
    <source>
        <dbReference type="PROSITE" id="PS50011"/>
    </source>
</evidence>
<evidence type="ECO:0000313" key="17">
    <source>
        <dbReference type="Proteomes" id="UP000594638"/>
    </source>
</evidence>
<keyword evidence="2" id="KW-0723">Serine/threonine-protein kinase</keyword>
<keyword evidence="6 12" id="KW-0547">Nucleotide-binding</keyword>
<evidence type="ECO:0000256" key="14">
    <source>
        <dbReference type="SAM" id="SignalP"/>
    </source>
</evidence>
<evidence type="ECO:0000256" key="1">
    <source>
        <dbReference type="ARBA" id="ARBA00004167"/>
    </source>
</evidence>
<dbReference type="SMART" id="SM00220">
    <property type="entry name" value="S_TKc"/>
    <property type="match status" value="1"/>
</dbReference>
<evidence type="ECO:0000256" key="4">
    <source>
        <dbReference type="ARBA" id="ARBA00022692"/>
    </source>
</evidence>
<feature type="chain" id="PRO_5035856279" evidence="14">
    <location>
        <begin position="25"/>
        <end position="828"/>
    </location>
</feature>
<keyword evidence="9 13" id="KW-1133">Transmembrane helix</keyword>
<evidence type="ECO:0000256" key="2">
    <source>
        <dbReference type="ARBA" id="ARBA00022527"/>
    </source>
</evidence>
<evidence type="ECO:0000256" key="3">
    <source>
        <dbReference type="ARBA" id="ARBA00022679"/>
    </source>
</evidence>
<evidence type="ECO:0000256" key="8">
    <source>
        <dbReference type="ARBA" id="ARBA00022840"/>
    </source>
</evidence>
<keyword evidence="7 16" id="KW-0418">Kinase</keyword>
<dbReference type="FunFam" id="3.30.200.20:FF:000039">
    <property type="entry name" value="receptor-like protein kinase FERONIA"/>
    <property type="match status" value="1"/>
</dbReference>
<dbReference type="PROSITE" id="PS00108">
    <property type="entry name" value="PROTEIN_KINASE_ST"/>
    <property type="match status" value="1"/>
</dbReference>
<dbReference type="PROSITE" id="PS00107">
    <property type="entry name" value="PROTEIN_KINASE_ATP"/>
    <property type="match status" value="1"/>
</dbReference>
<dbReference type="OrthoDB" id="640180at2759"/>
<dbReference type="Gramene" id="OE9A101579T1">
    <property type="protein sequence ID" value="OE9A101579C1"/>
    <property type="gene ID" value="OE9A101579"/>
</dbReference>
<dbReference type="InterPro" id="IPR017441">
    <property type="entry name" value="Protein_kinase_ATP_BS"/>
</dbReference>
<dbReference type="InterPro" id="IPR024788">
    <property type="entry name" value="Malectin-like_Carb-bd_dom"/>
</dbReference>
<dbReference type="PROSITE" id="PS50011">
    <property type="entry name" value="PROTEIN_KINASE_DOM"/>
    <property type="match status" value="1"/>
</dbReference>
<dbReference type="Proteomes" id="UP000594638">
    <property type="component" value="Unassembled WGS sequence"/>
</dbReference>
<dbReference type="InterPro" id="IPR000719">
    <property type="entry name" value="Prot_kinase_dom"/>
</dbReference>
<keyword evidence="17" id="KW-1185">Reference proteome</keyword>
<dbReference type="SUPFAM" id="SSF56112">
    <property type="entry name" value="Protein kinase-like (PK-like)"/>
    <property type="match status" value="1"/>
</dbReference>